<dbReference type="RefSeq" id="WP_219792470.1">
    <property type="nucleotide sequence ID" value="NZ_JAHYCA010000004.1"/>
</dbReference>
<reference evidence="3 4" key="1">
    <citation type="submission" date="2021-07" db="EMBL/GenBank/DDBJ databases">
        <authorList>
            <person name="So Y."/>
        </authorList>
    </citation>
    <scope>NUCLEOTIDE SEQUENCE [LARGE SCALE GENOMIC DNA]</scope>
    <source>
        <strain evidence="3 4">Y3S6</strain>
    </source>
</reference>
<dbReference type="InterPro" id="IPR014044">
    <property type="entry name" value="CAP_dom"/>
</dbReference>
<dbReference type="Pfam" id="PF00188">
    <property type="entry name" value="CAP"/>
    <property type="match status" value="1"/>
</dbReference>
<dbReference type="SUPFAM" id="SSF55797">
    <property type="entry name" value="PR-1-like"/>
    <property type="match status" value="1"/>
</dbReference>
<dbReference type="EMBL" id="JAHYCA010000004">
    <property type="protein sequence ID" value="MBW6391981.1"/>
    <property type="molecule type" value="Genomic_DNA"/>
</dbReference>
<evidence type="ECO:0000313" key="4">
    <source>
        <dbReference type="Proteomes" id="UP000769617"/>
    </source>
</evidence>
<organism evidence="3 4">
    <name type="scientific">Billgrantia antri</name>
    <dbReference type="NCBI Taxonomy" id="2846777"/>
    <lineage>
        <taxon>Bacteria</taxon>
        <taxon>Pseudomonadati</taxon>
        <taxon>Pseudomonadota</taxon>
        <taxon>Gammaproteobacteria</taxon>
        <taxon>Oceanospirillales</taxon>
        <taxon>Halomonadaceae</taxon>
        <taxon>Billgrantia</taxon>
    </lineage>
</organism>
<sequence>MKRHAAFIAPALLSSCLGITATQALAECEPSEEQQAMLERVNQARSEARQCGNEEHAAAEPLEWNCRLAEAAKAHSTAMAEKEFFSHTGADDEGVASRVSETGYTWMAVGENIAAGQAEVEAVMQGWLDSPGHCANIMSDEFTEMGAASVAAEGSRYSPYWTQVFARPR</sequence>
<dbReference type="CDD" id="cd05379">
    <property type="entry name" value="CAP_bacterial"/>
    <property type="match status" value="1"/>
</dbReference>
<feature type="chain" id="PRO_5045679000" evidence="1">
    <location>
        <begin position="27"/>
        <end position="169"/>
    </location>
</feature>
<evidence type="ECO:0000256" key="1">
    <source>
        <dbReference type="SAM" id="SignalP"/>
    </source>
</evidence>
<dbReference type="Proteomes" id="UP000769617">
    <property type="component" value="Unassembled WGS sequence"/>
</dbReference>
<dbReference type="PROSITE" id="PS51257">
    <property type="entry name" value="PROKAR_LIPOPROTEIN"/>
    <property type="match status" value="1"/>
</dbReference>
<comment type="caution">
    <text evidence="3">The sequence shown here is derived from an EMBL/GenBank/DDBJ whole genome shotgun (WGS) entry which is preliminary data.</text>
</comment>
<protein>
    <submittedName>
        <fullName evidence="3">CAP domain-containing protein</fullName>
    </submittedName>
</protein>
<evidence type="ECO:0000313" key="3">
    <source>
        <dbReference type="EMBL" id="MBW6391981.1"/>
    </source>
</evidence>
<proteinExistence type="predicted"/>
<name>A0ABS6ZPH9_9GAMM</name>
<dbReference type="PANTHER" id="PTHR31157">
    <property type="entry name" value="SCP DOMAIN-CONTAINING PROTEIN"/>
    <property type="match status" value="1"/>
</dbReference>
<keyword evidence="4" id="KW-1185">Reference proteome</keyword>
<keyword evidence="1" id="KW-0732">Signal</keyword>
<gene>
    <name evidence="3" type="ORF">KPL81_12530</name>
</gene>
<dbReference type="Gene3D" id="3.40.33.10">
    <property type="entry name" value="CAP"/>
    <property type="match status" value="1"/>
</dbReference>
<dbReference type="PANTHER" id="PTHR31157:SF1">
    <property type="entry name" value="SCP DOMAIN-CONTAINING PROTEIN"/>
    <property type="match status" value="1"/>
</dbReference>
<feature type="signal peptide" evidence="1">
    <location>
        <begin position="1"/>
        <end position="26"/>
    </location>
</feature>
<evidence type="ECO:0000259" key="2">
    <source>
        <dbReference type="Pfam" id="PF00188"/>
    </source>
</evidence>
<dbReference type="InterPro" id="IPR035940">
    <property type="entry name" value="CAP_sf"/>
</dbReference>
<feature type="domain" description="SCP" evidence="2">
    <location>
        <begin position="38"/>
        <end position="165"/>
    </location>
</feature>
<accession>A0ABS6ZPH9</accession>